<dbReference type="EMBL" id="JAGINT010000002">
    <property type="protein sequence ID" value="MBP2356237.1"/>
    <property type="molecule type" value="Genomic_DNA"/>
</dbReference>
<feature type="compositionally biased region" description="Basic and acidic residues" evidence="1">
    <location>
        <begin position="35"/>
        <end position="44"/>
    </location>
</feature>
<feature type="compositionally biased region" description="Low complexity" evidence="1">
    <location>
        <begin position="57"/>
        <end position="79"/>
    </location>
</feature>
<proteinExistence type="predicted"/>
<feature type="region of interest" description="Disordered" evidence="1">
    <location>
        <begin position="23"/>
        <end position="79"/>
    </location>
</feature>
<gene>
    <name evidence="2" type="ORF">JOF29_007347</name>
</gene>
<organism evidence="2 3">
    <name type="scientific">Kribbella aluminosa</name>
    <dbReference type="NCBI Taxonomy" id="416017"/>
    <lineage>
        <taxon>Bacteria</taxon>
        <taxon>Bacillati</taxon>
        <taxon>Actinomycetota</taxon>
        <taxon>Actinomycetes</taxon>
        <taxon>Propionibacteriales</taxon>
        <taxon>Kribbellaceae</taxon>
        <taxon>Kribbella</taxon>
    </lineage>
</organism>
<dbReference type="Proteomes" id="UP000755585">
    <property type="component" value="Unassembled WGS sequence"/>
</dbReference>
<comment type="caution">
    <text evidence="2">The sequence shown here is derived from an EMBL/GenBank/DDBJ whole genome shotgun (WGS) entry which is preliminary data.</text>
</comment>
<accession>A0ABS4UX96</accession>
<evidence type="ECO:0000313" key="2">
    <source>
        <dbReference type="EMBL" id="MBP2356237.1"/>
    </source>
</evidence>
<sequence>MQTGPSTIVGSNRSVIRVHCTTVTTTMPATTRQAGRNDRMRSATKDSGTAHQANDGARSTSTHHSSTSSASQTRLGSRR</sequence>
<reference evidence="2 3" key="1">
    <citation type="submission" date="2021-03" db="EMBL/GenBank/DDBJ databases">
        <title>Sequencing the genomes of 1000 actinobacteria strains.</title>
        <authorList>
            <person name="Klenk H.-P."/>
        </authorList>
    </citation>
    <scope>NUCLEOTIDE SEQUENCE [LARGE SCALE GENOMIC DNA]</scope>
    <source>
        <strain evidence="2 3">DSM 18824</strain>
    </source>
</reference>
<protein>
    <submittedName>
        <fullName evidence="2">Uncharacterized protein</fullName>
    </submittedName>
</protein>
<keyword evidence="3" id="KW-1185">Reference proteome</keyword>
<evidence type="ECO:0000256" key="1">
    <source>
        <dbReference type="SAM" id="MobiDB-lite"/>
    </source>
</evidence>
<name>A0ABS4UX96_9ACTN</name>
<evidence type="ECO:0000313" key="3">
    <source>
        <dbReference type="Proteomes" id="UP000755585"/>
    </source>
</evidence>